<evidence type="ECO:0000256" key="4">
    <source>
        <dbReference type="ARBA" id="ARBA00023163"/>
    </source>
</evidence>
<dbReference type="AlphaFoldDB" id="A1WN59"/>
<dbReference type="InterPro" id="IPR000843">
    <property type="entry name" value="HTH_LacI"/>
</dbReference>
<dbReference type="HOGENOM" id="CLU_037628_6_0_4"/>
<evidence type="ECO:0000313" key="7">
    <source>
        <dbReference type="Proteomes" id="UP000000374"/>
    </source>
</evidence>
<dbReference type="GO" id="GO:0003700">
    <property type="term" value="F:DNA-binding transcription factor activity"/>
    <property type="evidence" value="ECO:0007669"/>
    <property type="project" value="TreeGrafter"/>
</dbReference>
<dbReference type="SUPFAM" id="SSF47413">
    <property type="entry name" value="lambda repressor-like DNA-binding domains"/>
    <property type="match status" value="1"/>
</dbReference>
<dbReference type="Pfam" id="PF00356">
    <property type="entry name" value="LacI"/>
    <property type="match status" value="1"/>
</dbReference>
<dbReference type="OrthoDB" id="269117at2"/>
<organism evidence="6 7">
    <name type="scientific">Verminephrobacter eiseniae (strain EF01-2)</name>
    <dbReference type="NCBI Taxonomy" id="391735"/>
    <lineage>
        <taxon>Bacteria</taxon>
        <taxon>Pseudomonadati</taxon>
        <taxon>Pseudomonadota</taxon>
        <taxon>Betaproteobacteria</taxon>
        <taxon>Burkholderiales</taxon>
        <taxon>Comamonadaceae</taxon>
        <taxon>Verminephrobacter</taxon>
    </lineage>
</organism>
<feature type="domain" description="HTH lacI-type" evidence="5">
    <location>
        <begin position="10"/>
        <end position="64"/>
    </location>
</feature>
<accession>A1WN59</accession>
<dbReference type="RefSeq" id="WP_011811058.1">
    <property type="nucleotide sequence ID" value="NC_008786.1"/>
</dbReference>
<dbReference type="InterPro" id="IPR028082">
    <property type="entry name" value="Peripla_BP_I"/>
</dbReference>
<name>A1WN59_VEREI</name>
<dbReference type="eggNOG" id="COG1609">
    <property type="taxonomic scope" value="Bacteria"/>
</dbReference>
<proteinExistence type="predicted"/>
<dbReference type="GeneID" id="76461779"/>
<evidence type="ECO:0000256" key="1">
    <source>
        <dbReference type="ARBA" id="ARBA00022491"/>
    </source>
</evidence>
<dbReference type="Pfam" id="PF13377">
    <property type="entry name" value="Peripla_BP_3"/>
    <property type="match status" value="1"/>
</dbReference>
<protein>
    <submittedName>
        <fullName evidence="6">Transcriptional regulator, LacI family</fullName>
    </submittedName>
</protein>
<gene>
    <name evidence="6" type="ordered locus">Veis_3336</name>
</gene>
<keyword evidence="3" id="KW-0238">DNA-binding</keyword>
<dbReference type="CDD" id="cd01392">
    <property type="entry name" value="HTH_LacI"/>
    <property type="match status" value="1"/>
</dbReference>
<dbReference type="PANTHER" id="PTHR30146:SF148">
    <property type="entry name" value="HTH-TYPE TRANSCRIPTIONAL REPRESSOR PURR-RELATED"/>
    <property type="match status" value="1"/>
</dbReference>
<sequence length="341" mass="36602">MRNPNSTHPVTILDVAAEANLSKSTVSLVLKGSPLIPAETADRVRAAASKLGYVYNSRAGELRDGTSKTIGVVVNDLANPFFAEILVGVERKLVEAGYIVLMAHTNEDVDRQEQVLQTMREQGAAGIVLCPAYGTPRTLTKEVEAWGIPLVVMVRTLGPGKYDFAGGDNERGIYVATKHLLDAGHERIGFLGGLAGVVLEQRLNGFRTALAERKLRFDEELVVRAKPTRQSGYETMCALLDIKPRPTAAVCYNDVVAFGAMSALGERGMHAGRDFALTGFDNVQDAAHSNPPLTTVDIRPGALGEQAASILLSRIQTPGQARQMFLAKPQLVVRKSTGAVA</sequence>
<evidence type="ECO:0000313" key="6">
    <source>
        <dbReference type="EMBL" id="ABM59066.1"/>
    </source>
</evidence>
<reference evidence="7" key="1">
    <citation type="submission" date="2006-12" db="EMBL/GenBank/DDBJ databases">
        <title>Complete sequence of chromosome 1 of Verminephrobacter eiseniae EF01-2.</title>
        <authorList>
            <person name="Copeland A."/>
            <person name="Lucas S."/>
            <person name="Lapidus A."/>
            <person name="Barry K."/>
            <person name="Detter J.C."/>
            <person name="Glavina del Rio T."/>
            <person name="Dalin E."/>
            <person name="Tice H."/>
            <person name="Pitluck S."/>
            <person name="Chertkov O."/>
            <person name="Brettin T."/>
            <person name="Bruce D."/>
            <person name="Han C."/>
            <person name="Tapia R."/>
            <person name="Gilna P."/>
            <person name="Schmutz J."/>
            <person name="Larimer F."/>
            <person name="Land M."/>
            <person name="Hauser L."/>
            <person name="Kyrpides N."/>
            <person name="Kim E."/>
            <person name="Stahl D."/>
            <person name="Richardson P."/>
        </authorList>
    </citation>
    <scope>NUCLEOTIDE SEQUENCE [LARGE SCALE GENOMIC DNA]</scope>
    <source>
        <strain evidence="7">EF01-2</strain>
    </source>
</reference>
<keyword evidence="2" id="KW-0805">Transcription regulation</keyword>
<keyword evidence="4" id="KW-0804">Transcription</keyword>
<dbReference type="GO" id="GO:0000976">
    <property type="term" value="F:transcription cis-regulatory region binding"/>
    <property type="evidence" value="ECO:0007669"/>
    <property type="project" value="TreeGrafter"/>
</dbReference>
<evidence type="ECO:0000259" key="5">
    <source>
        <dbReference type="PROSITE" id="PS50932"/>
    </source>
</evidence>
<dbReference type="Proteomes" id="UP000000374">
    <property type="component" value="Chromosome"/>
</dbReference>
<evidence type="ECO:0000256" key="3">
    <source>
        <dbReference type="ARBA" id="ARBA00023125"/>
    </source>
</evidence>
<dbReference type="CDD" id="cd06289">
    <property type="entry name" value="PBP1_MalI-like"/>
    <property type="match status" value="1"/>
</dbReference>
<dbReference type="SUPFAM" id="SSF53822">
    <property type="entry name" value="Periplasmic binding protein-like I"/>
    <property type="match status" value="1"/>
</dbReference>
<evidence type="ECO:0000256" key="2">
    <source>
        <dbReference type="ARBA" id="ARBA00023015"/>
    </source>
</evidence>
<dbReference type="PANTHER" id="PTHR30146">
    <property type="entry name" value="LACI-RELATED TRANSCRIPTIONAL REPRESSOR"/>
    <property type="match status" value="1"/>
</dbReference>
<dbReference type="EMBL" id="CP000542">
    <property type="protein sequence ID" value="ABM59066.1"/>
    <property type="molecule type" value="Genomic_DNA"/>
</dbReference>
<keyword evidence="7" id="KW-1185">Reference proteome</keyword>
<dbReference type="InterPro" id="IPR046335">
    <property type="entry name" value="LacI/GalR-like_sensor"/>
</dbReference>
<dbReference type="InterPro" id="IPR010982">
    <property type="entry name" value="Lambda_DNA-bd_dom_sf"/>
</dbReference>
<dbReference type="PROSITE" id="PS50932">
    <property type="entry name" value="HTH_LACI_2"/>
    <property type="match status" value="1"/>
</dbReference>
<dbReference type="Gene3D" id="1.10.260.40">
    <property type="entry name" value="lambda repressor-like DNA-binding domains"/>
    <property type="match status" value="1"/>
</dbReference>
<dbReference type="STRING" id="391735.Veis_3336"/>
<dbReference type="KEGG" id="vei:Veis_3336"/>
<keyword evidence="1" id="KW-0678">Repressor</keyword>
<dbReference type="SMART" id="SM00354">
    <property type="entry name" value="HTH_LACI"/>
    <property type="match status" value="1"/>
</dbReference>
<dbReference type="Gene3D" id="3.40.50.2300">
    <property type="match status" value="2"/>
</dbReference>